<evidence type="ECO:0000313" key="2">
    <source>
        <dbReference type="Proteomes" id="UP000094764"/>
    </source>
</evidence>
<evidence type="ECO:0000313" key="1">
    <source>
        <dbReference type="EMBL" id="OEG19378.1"/>
    </source>
</evidence>
<comment type="caution">
    <text evidence="1">The sequence shown here is derived from an EMBL/GenBank/DDBJ whole genome shotgun (WGS) entry which is preliminary data.</text>
</comment>
<gene>
    <name evidence="1" type="ORF">BCR23_01445</name>
</gene>
<organism evidence="1 2">
    <name type="scientific">Enterococcus quebecensis</name>
    <dbReference type="NCBI Taxonomy" id="903983"/>
    <lineage>
        <taxon>Bacteria</taxon>
        <taxon>Bacillati</taxon>
        <taxon>Bacillota</taxon>
        <taxon>Bacilli</taxon>
        <taxon>Lactobacillales</taxon>
        <taxon>Enterococcaceae</taxon>
        <taxon>Enterococcus</taxon>
    </lineage>
</organism>
<dbReference type="OrthoDB" id="9997169at2"/>
<dbReference type="Proteomes" id="UP000094764">
    <property type="component" value="Unassembled WGS sequence"/>
</dbReference>
<accession>A0A1E5H2X7</accession>
<dbReference type="EMBL" id="MIKB01000001">
    <property type="protein sequence ID" value="OEG19378.1"/>
    <property type="molecule type" value="Genomic_DNA"/>
</dbReference>
<protein>
    <submittedName>
        <fullName evidence="1">Uncharacterized protein</fullName>
    </submittedName>
</protein>
<sequence>MKKITEEKFSYLKKKFAFYDFAELSCNSGKEYIVEFINHRDITTFSDLQYGGSESQFNQSEKILVTFLLDFLKKLNEKSVFILNYENEWVVNRGLSNNLYKVLKKEQICHSDIGIETDIENKLVKYFIDSVFKYNSFVSFIFEENEIIITPTDHMDIFICSNGESSFAQINALIRKQNNLHDLKLKVTKSE</sequence>
<dbReference type="RefSeq" id="WP_069633718.1">
    <property type="nucleotide sequence ID" value="NZ_JXKZ01000001.1"/>
</dbReference>
<dbReference type="AlphaFoldDB" id="A0A1E5H2X7"/>
<name>A0A1E5H2X7_9ENTE</name>
<proteinExistence type="predicted"/>
<keyword evidence="2" id="KW-1185">Reference proteome</keyword>
<reference evidence="2" key="1">
    <citation type="submission" date="2016-09" db="EMBL/GenBank/DDBJ databases">
        <authorList>
            <person name="Gulvik C.A."/>
        </authorList>
    </citation>
    <scope>NUCLEOTIDE SEQUENCE [LARGE SCALE GENOMIC DNA]</scope>
    <source>
        <strain evidence="2">LMG 26306</strain>
    </source>
</reference>